<dbReference type="EMBL" id="JH226133">
    <property type="protein sequence ID" value="EHY56990.1"/>
    <property type="molecule type" value="Genomic_DNA"/>
</dbReference>
<organism evidence="1 2">
    <name type="scientific">Exophiala dermatitidis (strain ATCC 34100 / CBS 525.76 / NIH/UT8656)</name>
    <name type="common">Black yeast</name>
    <name type="synonym">Wangiella dermatitidis</name>
    <dbReference type="NCBI Taxonomy" id="858893"/>
    <lineage>
        <taxon>Eukaryota</taxon>
        <taxon>Fungi</taxon>
        <taxon>Dikarya</taxon>
        <taxon>Ascomycota</taxon>
        <taxon>Pezizomycotina</taxon>
        <taxon>Eurotiomycetes</taxon>
        <taxon>Chaetothyriomycetidae</taxon>
        <taxon>Chaetothyriales</taxon>
        <taxon>Herpotrichiellaceae</taxon>
        <taxon>Exophiala</taxon>
    </lineage>
</organism>
<keyword evidence="2" id="KW-1185">Reference proteome</keyword>
<dbReference type="InParanoid" id="H6BZC7"/>
<evidence type="ECO:0000313" key="2">
    <source>
        <dbReference type="Proteomes" id="UP000007304"/>
    </source>
</evidence>
<dbReference type="Proteomes" id="UP000007304">
    <property type="component" value="Unassembled WGS sequence"/>
</dbReference>
<sequence length="107" mass="11987">MFSTPFRFRISSICVSVMSPPCCFTSPRISSSNTAPPAVCATVIQACPRYVYLVWRKKNHRTMPIIIKWHITMPSTTKKPHACIGRLTILKSARCTTERASNSGSLR</sequence>
<protein>
    <submittedName>
        <fullName evidence="1">Uncharacterized protein</fullName>
    </submittedName>
</protein>
<dbReference type="RefSeq" id="XP_009157451.1">
    <property type="nucleotide sequence ID" value="XM_009159203.1"/>
</dbReference>
<evidence type="ECO:0000313" key="1">
    <source>
        <dbReference type="EMBL" id="EHY56990.1"/>
    </source>
</evidence>
<dbReference type="GeneID" id="20309685"/>
<name>H6BZC7_EXODN</name>
<accession>H6BZC7</accession>
<reference evidence="1" key="1">
    <citation type="submission" date="2011-07" db="EMBL/GenBank/DDBJ databases">
        <title>The Genome Sequence of Exophiala (Wangiella) dermatitidis NIH/UT8656.</title>
        <authorList>
            <consortium name="The Broad Institute Genome Sequencing Platform"/>
            <person name="Cuomo C."/>
            <person name="Wang Z."/>
            <person name="Hunicke-Smith S."/>
            <person name="Szanislo P.J."/>
            <person name="Earl A."/>
            <person name="Young S.K."/>
            <person name="Zeng Q."/>
            <person name="Gargeya S."/>
            <person name="Fitzgerald M."/>
            <person name="Haas B."/>
            <person name="Abouelleil A."/>
            <person name="Alvarado L."/>
            <person name="Arachchi H.M."/>
            <person name="Berlin A."/>
            <person name="Brown A."/>
            <person name="Chapman S.B."/>
            <person name="Chen Z."/>
            <person name="Dunbar C."/>
            <person name="Freedman E."/>
            <person name="Gearin G."/>
            <person name="Gellesch M."/>
            <person name="Goldberg J."/>
            <person name="Griggs A."/>
            <person name="Gujja S."/>
            <person name="Heiman D."/>
            <person name="Howarth C."/>
            <person name="Larson L."/>
            <person name="Lui A."/>
            <person name="MacDonald P.J.P."/>
            <person name="Montmayeur A."/>
            <person name="Murphy C."/>
            <person name="Neiman D."/>
            <person name="Pearson M."/>
            <person name="Priest M."/>
            <person name="Roberts A."/>
            <person name="Saif S."/>
            <person name="Shea T."/>
            <person name="Shenoy N."/>
            <person name="Sisk P."/>
            <person name="Stolte C."/>
            <person name="Sykes S."/>
            <person name="Wortman J."/>
            <person name="Nusbaum C."/>
            <person name="Birren B."/>
        </authorList>
    </citation>
    <scope>NUCLEOTIDE SEQUENCE</scope>
    <source>
        <strain evidence="1">NIH/UT8656</strain>
    </source>
</reference>
<gene>
    <name evidence="1" type="ORF">HMPREF1120_05046</name>
</gene>
<dbReference type="HOGENOM" id="CLU_2210039_0_0_1"/>
<dbReference type="VEuPathDB" id="FungiDB:HMPREF1120_05046"/>
<proteinExistence type="predicted"/>
<dbReference type="AlphaFoldDB" id="H6BZC7"/>